<dbReference type="AlphaFoldDB" id="A0AAP9HII5"/>
<sequence>MKLAYERLPFKAIGRLVGTSACSVQRIFNVHLKVRAAQHLPTNLCFE</sequence>
<name>A0AAP9HII5_LACPA</name>
<evidence type="ECO:0000313" key="1">
    <source>
        <dbReference type="EMBL" id="QGV18625.1"/>
    </source>
</evidence>
<evidence type="ECO:0000313" key="2">
    <source>
        <dbReference type="Proteomes" id="UP000423274"/>
    </source>
</evidence>
<reference evidence="1 2" key="1">
    <citation type="submission" date="2017-08" db="EMBL/GenBank/DDBJ databases">
        <title>Genome sequence, comparative genomics and functional analysis of the highly adhesive Lactobacillus paracasei Kobulty strain.</title>
        <authorList>
            <person name="Koryszewska-Baginska A."/>
            <person name="Grynberg M."/>
            <person name="Aleksandrzak-Piekarczyk T."/>
        </authorList>
    </citation>
    <scope>NUCLEOTIDE SEQUENCE [LARGE SCALE GENOMIC DNA]</scope>
    <source>
        <strain evidence="1 2">IBB3423</strain>
    </source>
</reference>
<organism evidence="1 2">
    <name type="scientific">Lacticaseibacillus paracasei subsp. paracasei</name>
    <dbReference type="NCBI Taxonomy" id="47714"/>
    <lineage>
        <taxon>Bacteria</taxon>
        <taxon>Bacillati</taxon>
        <taxon>Bacillota</taxon>
        <taxon>Bacilli</taxon>
        <taxon>Lactobacillales</taxon>
        <taxon>Lactobacillaceae</taxon>
        <taxon>Lacticaseibacillus</taxon>
    </lineage>
</organism>
<dbReference type="Proteomes" id="UP000423274">
    <property type="component" value="Chromosome"/>
</dbReference>
<protein>
    <submittedName>
        <fullName evidence="1">Transposase</fullName>
    </submittedName>
</protein>
<gene>
    <name evidence="1" type="ORF">LCAKO_2117</name>
</gene>
<proteinExistence type="predicted"/>
<dbReference type="EMBL" id="CP022954">
    <property type="protein sequence ID" value="QGV18625.1"/>
    <property type="molecule type" value="Genomic_DNA"/>
</dbReference>
<accession>A0AAP9HII5</accession>